<organism evidence="2">
    <name type="scientific">Lygus hesperus</name>
    <name type="common">Western plant bug</name>
    <dbReference type="NCBI Taxonomy" id="30085"/>
    <lineage>
        <taxon>Eukaryota</taxon>
        <taxon>Metazoa</taxon>
        <taxon>Ecdysozoa</taxon>
        <taxon>Arthropoda</taxon>
        <taxon>Hexapoda</taxon>
        <taxon>Insecta</taxon>
        <taxon>Pterygota</taxon>
        <taxon>Neoptera</taxon>
        <taxon>Paraneoptera</taxon>
        <taxon>Hemiptera</taxon>
        <taxon>Heteroptera</taxon>
        <taxon>Panheteroptera</taxon>
        <taxon>Cimicomorpha</taxon>
        <taxon>Miridae</taxon>
        <taxon>Mirini</taxon>
        <taxon>Lygus</taxon>
    </lineage>
</organism>
<evidence type="ECO:0000313" key="2">
    <source>
        <dbReference type="EMBL" id="JAP98531.1"/>
    </source>
</evidence>
<sequence length="106" mass="11664">MPDTPQVSTNNERQRKRLLSSNGTSTCKEGGGVMEVSSTETDTVESVVEPVTESSSVESFDEPASLADIQLLRENAAKVHKIKKKRLSKQMLLHTFEDTNLVGKTE</sequence>
<evidence type="ECO:0000256" key="1">
    <source>
        <dbReference type="SAM" id="MobiDB-lite"/>
    </source>
</evidence>
<feature type="compositionally biased region" description="Low complexity" evidence="1">
    <location>
        <begin position="35"/>
        <end position="45"/>
    </location>
</feature>
<feature type="region of interest" description="Disordered" evidence="1">
    <location>
        <begin position="1"/>
        <end position="45"/>
    </location>
</feature>
<gene>
    <name evidence="2" type="ORF">g.92499</name>
</gene>
<dbReference type="AlphaFoldDB" id="A0A146KTN9"/>
<accession>A0A146KTN9</accession>
<protein>
    <submittedName>
        <fullName evidence="2">Uncharacterized protein</fullName>
    </submittedName>
</protein>
<proteinExistence type="predicted"/>
<feature type="non-terminal residue" evidence="2">
    <location>
        <position position="106"/>
    </location>
</feature>
<dbReference type="EMBL" id="GDHC01020097">
    <property type="protein sequence ID" value="JAP98531.1"/>
    <property type="molecule type" value="Transcribed_RNA"/>
</dbReference>
<reference evidence="2" key="1">
    <citation type="journal article" date="2016" name="Gigascience">
        <title>De novo construction of an expanded transcriptome assembly for the western tarnished plant bug, Lygus hesperus.</title>
        <authorList>
            <person name="Tassone E.E."/>
            <person name="Geib S.M."/>
            <person name="Hall B."/>
            <person name="Fabrick J.A."/>
            <person name="Brent C.S."/>
            <person name="Hull J.J."/>
        </authorList>
    </citation>
    <scope>NUCLEOTIDE SEQUENCE</scope>
</reference>
<feature type="compositionally biased region" description="Polar residues" evidence="1">
    <location>
        <begin position="1"/>
        <end position="11"/>
    </location>
</feature>
<name>A0A146KTN9_LYGHE</name>